<organism evidence="2">
    <name type="scientific">Mytilinidion resinicola</name>
    <dbReference type="NCBI Taxonomy" id="574789"/>
    <lineage>
        <taxon>Eukaryota</taxon>
        <taxon>Fungi</taxon>
        <taxon>Dikarya</taxon>
        <taxon>Ascomycota</taxon>
        <taxon>Pezizomycotina</taxon>
        <taxon>Dothideomycetes</taxon>
        <taxon>Pleosporomycetidae</taxon>
        <taxon>Mytilinidiales</taxon>
        <taxon>Mytilinidiaceae</taxon>
        <taxon>Mytilinidion</taxon>
    </lineage>
</organism>
<reference evidence="4" key="3">
    <citation type="submission" date="2025-04" db="UniProtKB">
        <authorList>
            <consortium name="RefSeq"/>
        </authorList>
    </citation>
    <scope>IDENTIFICATION</scope>
    <source>
        <strain evidence="4">CBS 304.34</strain>
    </source>
</reference>
<reference evidence="2 4" key="1">
    <citation type="journal article" date="2020" name="Stud. Mycol.">
        <title>101 Dothideomycetes genomes: a test case for predicting lifestyles and emergence of pathogens.</title>
        <authorList>
            <person name="Haridas S."/>
            <person name="Albert R."/>
            <person name="Binder M."/>
            <person name="Bloem J."/>
            <person name="Labutti K."/>
            <person name="Salamov A."/>
            <person name="Andreopoulos B."/>
            <person name="Baker S."/>
            <person name="Barry K."/>
            <person name="Bills G."/>
            <person name="Bluhm B."/>
            <person name="Cannon C."/>
            <person name="Castanera R."/>
            <person name="Culley D."/>
            <person name="Daum C."/>
            <person name="Ezra D."/>
            <person name="Gonzalez J."/>
            <person name="Henrissat B."/>
            <person name="Kuo A."/>
            <person name="Liang C."/>
            <person name="Lipzen A."/>
            <person name="Lutzoni F."/>
            <person name="Magnuson J."/>
            <person name="Mondo S."/>
            <person name="Nolan M."/>
            <person name="Ohm R."/>
            <person name="Pangilinan J."/>
            <person name="Park H.-J."/>
            <person name="Ramirez L."/>
            <person name="Alfaro M."/>
            <person name="Sun H."/>
            <person name="Tritt A."/>
            <person name="Yoshinaga Y."/>
            <person name="Zwiers L.-H."/>
            <person name="Turgeon B."/>
            <person name="Goodwin S."/>
            <person name="Spatafora J."/>
            <person name="Crous P."/>
            <person name="Grigoriev I."/>
        </authorList>
    </citation>
    <scope>NUCLEOTIDE SEQUENCE</scope>
    <source>
        <strain evidence="2 4">CBS 304.34</strain>
    </source>
</reference>
<keyword evidence="3" id="KW-1185">Reference proteome</keyword>
<feature type="region of interest" description="Disordered" evidence="1">
    <location>
        <begin position="102"/>
        <end position="127"/>
    </location>
</feature>
<name>A0A6A6YL20_9PEZI</name>
<reference evidence="4" key="2">
    <citation type="submission" date="2020-04" db="EMBL/GenBank/DDBJ databases">
        <authorList>
            <consortium name="NCBI Genome Project"/>
        </authorList>
    </citation>
    <scope>NUCLEOTIDE SEQUENCE</scope>
    <source>
        <strain evidence="4">CBS 304.34</strain>
    </source>
</reference>
<dbReference type="AlphaFoldDB" id="A0A6A6YL20"/>
<feature type="region of interest" description="Disordered" evidence="1">
    <location>
        <begin position="38"/>
        <end position="58"/>
    </location>
</feature>
<dbReference type="RefSeq" id="XP_033576536.1">
    <property type="nucleotide sequence ID" value="XM_033722088.1"/>
</dbReference>
<evidence type="ECO:0000313" key="2">
    <source>
        <dbReference type="EMBL" id="KAF2809572.1"/>
    </source>
</evidence>
<proteinExistence type="predicted"/>
<dbReference type="GeneID" id="54462981"/>
<protein>
    <submittedName>
        <fullName evidence="2 4">Uncharacterized protein</fullName>
    </submittedName>
</protein>
<sequence length="213" mass="22461">MSRTIGGLTHTHHNRYLAVLTDWTAASPSARRFALGEAMPRTGRAGKRRDSGWDQACDQEQGCGSTAAAPITDLSTAVVLLFPDSPPSKLCARVSSRLGGASKASDIEKQANWTAPTPPRSGQQQRRWTGVGVVVAAGPLAIAFGRWARQSGSGCHTQLHRGTMAQTGSAEARKVPRGASPARTASTWLEVSAGPVLLLELSPRLGERTRGTA</sequence>
<dbReference type="EMBL" id="MU003701">
    <property type="protein sequence ID" value="KAF2809572.1"/>
    <property type="molecule type" value="Genomic_DNA"/>
</dbReference>
<gene>
    <name evidence="2 4" type="ORF">BDZ99DRAFT_476972</name>
</gene>
<feature type="compositionally biased region" description="Polar residues" evidence="1">
    <location>
        <begin position="111"/>
        <end position="127"/>
    </location>
</feature>
<feature type="region of interest" description="Disordered" evidence="1">
    <location>
        <begin position="155"/>
        <end position="181"/>
    </location>
</feature>
<accession>A0A6A6YL20</accession>
<evidence type="ECO:0000313" key="3">
    <source>
        <dbReference type="Proteomes" id="UP000504636"/>
    </source>
</evidence>
<evidence type="ECO:0000256" key="1">
    <source>
        <dbReference type="SAM" id="MobiDB-lite"/>
    </source>
</evidence>
<dbReference type="Proteomes" id="UP000504636">
    <property type="component" value="Unplaced"/>
</dbReference>
<evidence type="ECO:0000313" key="4">
    <source>
        <dbReference type="RefSeq" id="XP_033576536.1"/>
    </source>
</evidence>